<dbReference type="GO" id="GO:0009451">
    <property type="term" value="P:RNA modification"/>
    <property type="evidence" value="ECO:0007669"/>
    <property type="project" value="InterPro"/>
</dbReference>
<dbReference type="InterPro" id="IPR046960">
    <property type="entry name" value="PPR_At4g14850-like_plant"/>
</dbReference>
<name>A0A978UUK3_ZIZJJ</name>
<comment type="caution">
    <text evidence="3">The sequence shown here is derived from an EMBL/GenBank/DDBJ whole genome shotgun (WGS) entry which is preliminary data.</text>
</comment>
<gene>
    <name evidence="3" type="ORF">FEM48_Zijuj09G0183800</name>
</gene>
<dbReference type="EMBL" id="JAEACU010000009">
    <property type="protein sequence ID" value="KAH7518553.1"/>
    <property type="molecule type" value="Genomic_DNA"/>
</dbReference>
<dbReference type="PROSITE" id="PS51375">
    <property type="entry name" value="PPR"/>
    <property type="match status" value="1"/>
</dbReference>
<evidence type="ECO:0000313" key="3">
    <source>
        <dbReference type="EMBL" id="KAH7518553.1"/>
    </source>
</evidence>
<dbReference type="GO" id="GO:0003723">
    <property type="term" value="F:RNA binding"/>
    <property type="evidence" value="ECO:0007669"/>
    <property type="project" value="InterPro"/>
</dbReference>
<dbReference type="PANTHER" id="PTHR47926">
    <property type="entry name" value="PENTATRICOPEPTIDE REPEAT-CONTAINING PROTEIN"/>
    <property type="match status" value="1"/>
</dbReference>
<evidence type="ECO:0000256" key="1">
    <source>
        <dbReference type="ARBA" id="ARBA00022737"/>
    </source>
</evidence>
<evidence type="ECO:0000313" key="4">
    <source>
        <dbReference type="Proteomes" id="UP000813462"/>
    </source>
</evidence>
<protein>
    <recommendedName>
        <fullName evidence="5">Pentatricopeptide repeat-containing protein</fullName>
    </recommendedName>
</protein>
<dbReference type="InterPro" id="IPR011990">
    <property type="entry name" value="TPR-like_helical_dom_sf"/>
</dbReference>
<dbReference type="Pfam" id="PF13041">
    <property type="entry name" value="PPR_2"/>
    <property type="match status" value="1"/>
</dbReference>
<dbReference type="Proteomes" id="UP000813462">
    <property type="component" value="Unassembled WGS sequence"/>
</dbReference>
<reference evidence="3" key="1">
    <citation type="journal article" date="2021" name="Front. Plant Sci.">
        <title>Chromosome-Scale Genome Assembly for Chinese Sour Jujube and Insights Into Its Genome Evolution and Domestication Signature.</title>
        <authorList>
            <person name="Shen L.-Y."/>
            <person name="Luo H."/>
            <person name="Wang X.-L."/>
            <person name="Wang X.-M."/>
            <person name="Qiu X.-J."/>
            <person name="Liu H."/>
            <person name="Zhou S.-S."/>
            <person name="Jia K.-H."/>
            <person name="Nie S."/>
            <person name="Bao Y.-T."/>
            <person name="Zhang R.-G."/>
            <person name="Yun Q.-Z."/>
            <person name="Chai Y.-H."/>
            <person name="Lu J.-Y."/>
            <person name="Li Y."/>
            <person name="Zhao S.-W."/>
            <person name="Mao J.-F."/>
            <person name="Jia S.-G."/>
            <person name="Mao Y.-M."/>
        </authorList>
    </citation>
    <scope>NUCLEOTIDE SEQUENCE</scope>
    <source>
        <strain evidence="3">AT0</strain>
        <tissue evidence="3">Leaf</tissue>
    </source>
</reference>
<feature type="repeat" description="PPR" evidence="2">
    <location>
        <begin position="81"/>
        <end position="115"/>
    </location>
</feature>
<dbReference type="PANTHER" id="PTHR47926:SF429">
    <property type="entry name" value="PPR SUPERFAMILY PROTEIN"/>
    <property type="match status" value="1"/>
</dbReference>
<evidence type="ECO:0008006" key="5">
    <source>
        <dbReference type="Google" id="ProtNLM"/>
    </source>
</evidence>
<keyword evidence="1" id="KW-0677">Repeat</keyword>
<dbReference type="InterPro" id="IPR002885">
    <property type="entry name" value="PPR_rpt"/>
</dbReference>
<dbReference type="Gene3D" id="1.25.40.10">
    <property type="entry name" value="Tetratricopeptide repeat domain"/>
    <property type="match status" value="1"/>
</dbReference>
<evidence type="ECO:0000256" key="2">
    <source>
        <dbReference type="PROSITE-ProRule" id="PRU00708"/>
    </source>
</evidence>
<accession>A0A978UUK3</accession>
<dbReference type="AlphaFoldDB" id="A0A978UUK3"/>
<organism evidence="3 4">
    <name type="scientific">Ziziphus jujuba var. spinosa</name>
    <dbReference type="NCBI Taxonomy" id="714518"/>
    <lineage>
        <taxon>Eukaryota</taxon>
        <taxon>Viridiplantae</taxon>
        <taxon>Streptophyta</taxon>
        <taxon>Embryophyta</taxon>
        <taxon>Tracheophyta</taxon>
        <taxon>Spermatophyta</taxon>
        <taxon>Magnoliopsida</taxon>
        <taxon>eudicotyledons</taxon>
        <taxon>Gunneridae</taxon>
        <taxon>Pentapetalae</taxon>
        <taxon>rosids</taxon>
        <taxon>fabids</taxon>
        <taxon>Rosales</taxon>
        <taxon>Rhamnaceae</taxon>
        <taxon>Paliureae</taxon>
        <taxon>Ziziphus</taxon>
    </lineage>
</organism>
<proteinExistence type="predicted"/>
<dbReference type="NCBIfam" id="TIGR00756">
    <property type="entry name" value="PPR"/>
    <property type="match status" value="1"/>
</dbReference>
<sequence>MKTAKFTIPLQQSKQVLYSSISEALTSASNSKQLHKVHSLIVTLGLEHSVFLSGKLISKYAKFKDPISSLSVFRGVLPTNNVYQWNSIIRALTHNGMYSDALHHYAEMQKMKVQPDTYTFPSVINACALLQDFEMGRIVHEGSKISKSICKIWILPLTESAVFVVLSLFGSMLRTYSERVWGEAKSLKLKQQVAFGFFLRMEIPDQTIEEKQA</sequence>